<protein>
    <submittedName>
        <fullName evidence="1">Uncharacterized protein</fullName>
    </submittedName>
</protein>
<dbReference type="Proteomes" id="UP001057402">
    <property type="component" value="Chromosome 10"/>
</dbReference>
<sequence length="188" mass="20951">MCGMERGSGRRRRGRTSQSGITQRGGGLAAFCGRKVERLTDHVLDKGKCVRERKGGSDPWNELCDPFGSNVGEREKKEGVQSIHIETNTEAANGEIKWNEKIMKRMPTKGRVDSRAEPNRTEPIGHGWSCEAESHVLNGQWTCDLVNGTSVPSLTSIVSLISYGYAFLTRCFNRHHRSNPSNHDDILL</sequence>
<accession>A0ACB9MCT2</accession>
<evidence type="ECO:0000313" key="1">
    <source>
        <dbReference type="EMBL" id="KAI4320480.1"/>
    </source>
</evidence>
<proteinExistence type="predicted"/>
<name>A0ACB9MCT2_9MYRT</name>
<reference evidence="2" key="1">
    <citation type="journal article" date="2023" name="Front. Plant Sci.">
        <title>Chromosomal-level genome assembly of Melastoma candidum provides insights into trichome evolution.</title>
        <authorList>
            <person name="Zhong Y."/>
            <person name="Wu W."/>
            <person name="Sun C."/>
            <person name="Zou P."/>
            <person name="Liu Y."/>
            <person name="Dai S."/>
            <person name="Zhou R."/>
        </authorList>
    </citation>
    <scope>NUCLEOTIDE SEQUENCE [LARGE SCALE GENOMIC DNA]</scope>
</reference>
<dbReference type="EMBL" id="CM042889">
    <property type="protein sequence ID" value="KAI4320480.1"/>
    <property type="molecule type" value="Genomic_DNA"/>
</dbReference>
<evidence type="ECO:0000313" key="2">
    <source>
        <dbReference type="Proteomes" id="UP001057402"/>
    </source>
</evidence>
<gene>
    <name evidence="1" type="ORF">MLD38_033957</name>
</gene>
<keyword evidence="2" id="KW-1185">Reference proteome</keyword>
<comment type="caution">
    <text evidence="1">The sequence shown here is derived from an EMBL/GenBank/DDBJ whole genome shotgun (WGS) entry which is preliminary data.</text>
</comment>
<organism evidence="1 2">
    <name type="scientific">Melastoma candidum</name>
    <dbReference type="NCBI Taxonomy" id="119954"/>
    <lineage>
        <taxon>Eukaryota</taxon>
        <taxon>Viridiplantae</taxon>
        <taxon>Streptophyta</taxon>
        <taxon>Embryophyta</taxon>
        <taxon>Tracheophyta</taxon>
        <taxon>Spermatophyta</taxon>
        <taxon>Magnoliopsida</taxon>
        <taxon>eudicotyledons</taxon>
        <taxon>Gunneridae</taxon>
        <taxon>Pentapetalae</taxon>
        <taxon>rosids</taxon>
        <taxon>malvids</taxon>
        <taxon>Myrtales</taxon>
        <taxon>Melastomataceae</taxon>
        <taxon>Melastomatoideae</taxon>
        <taxon>Melastomateae</taxon>
        <taxon>Melastoma</taxon>
    </lineage>
</organism>